<keyword evidence="3 5" id="KW-1133">Transmembrane helix</keyword>
<name>A0ABT4M639_9BURK</name>
<evidence type="ECO:0000256" key="1">
    <source>
        <dbReference type="ARBA" id="ARBA00004370"/>
    </source>
</evidence>
<evidence type="ECO:0000256" key="2">
    <source>
        <dbReference type="ARBA" id="ARBA00022692"/>
    </source>
</evidence>
<dbReference type="PANTHER" id="PTHR35371">
    <property type="entry name" value="INNER MEMBRANE PROTEIN"/>
    <property type="match status" value="1"/>
</dbReference>
<keyword evidence="2 5" id="KW-0812">Transmembrane</keyword>
<proteinExistence type="predicted"/>
<dbReference type="InterPro" id="IPR023352">
    <property type="entry name" value="MAPEG-like_dom_sf"/>
</dbReference>
<feature type="transmembrane region" description="Helical" evidence="5">
    <location>
        <begin position="63"/>
        <end position="81"/>
    </location>
</feature>
<dbReference type="Proteomes" id="UP001068379">
    <property type="component" value="Unassembled WGS sequence"/>
</dbReference>
<evidence type="ECO:0000256" key="3">
    <source>
        <dbReference type="ARBA" id="ARBA00022989"/>
    </source>
</evidence>
<dbReference type="InterPro" id="IPR001129">
    <property type="entry name" value="Membr-assoc_MAPEG"/>
</dbReference>
<feature type="transmembrane region" description="Helical" evidence="5">
    <location>
        <begin position="12"/>
        <end position="30"/>
    </location>
</feature>
<protein>
    <submittedName>
        <fullName evidence="6">MAPEG family protein</fullName>
    </submittedName>
</protein>
<dbReference type="Pfam" id="PF01124">
    <property type="entry name" value="MAPEG"/>
    <property type="match status" value="1"/>
</dbReference>
<feature type="transmembrane region" description="Helical" evidence="5">
    <location>
        <begin position="114"/>
        <end position="129"/>
    </location>
</feature>
<evidence type="ECO:0000256" key="4">
    <source>
        <dbReference type="ARBA" id="ARBA00023136"/>
    </source>
</evidence>
<evidence type="ECO:0000256" key="5">
    <source>
        <dbReference type="SAM" id="Phobius"/>
    </source>
</evidence>
<feature type="transmembrane region" description="Helical" evidence="5">
    <location>
        <begin position="87"/>
        <end position="107"/>
    </location>
</feature>
<sequence>MPILSEVGMSWVQGLMVAAAVLPFGAALAAKAGGRRFDNEDPRPWLAAQQGWRARANAAQANLFEGLPFFYAAVLYALYAGSQPDRLASLMGAWVALRVLYVLAYILGRGTVRSLIWVAALAVNLTILWA</sequence>
<dbReference type="EMBL" id="JAPWHE010000009">
    <property type="protein sequence ID" value="MCZ4330703.1"/>
    <property type="molecule type" value="Genomic_DNA"/>
</dbReference>
<dbReference type="Gene3D" id="1.20.120.550">
    <property type="entry name" value="Membrane associated eicosanoid/glutathione metabolism-like domain"/>
    <property type="match status" value="1"/>
</dbReference>
<evidence type="ECO:0000313" key="6">
    <source>
        <dbReference type="EMBL" id="MCZ4330703.1"/>
    </source>
</evidence>
<gene>
    <name evidence="6" type="ORF">O4H32_12170</name>
</gene>
<organism evidence="6 7">
    <name type="scientific">Castellaniella denitrificans</name>
    <dbReference type="NCBI Taxonomy" id="56119"/>
    <lineage>
        <taxon>Bacteria</taxon>
        <taxon>Pseudomonadati</taxon>
        <taxon>Pseudomonadota</taxon>
        <taxon>Betaproteobacteria</taxon>
        <taxon>Burkholderiales</taxon>
        <taxon>Alcaligenaceae</taxon>
        <taxon>Castellaniella</taxon>
    </lineage>
</organism>
<dbReference type="SUPFAM" id="SSF161084">
    <property type="entry name" value="MAPEG domain-like"/>
    <property type="match status" value="1"/>
</dbReference>
<reference evidence="6" key="1">
    <citation type="submission" date="2022-12" db="EMBL/GenBank/DDBJ databases">
        <title>Bacterial isolates from different developmental stages of Nematostella vectensis.</title>
        <authorList>
            <person name="Fraune S."/>
        </authorList>
    </citation>
    <scope>NUCLEOTIDE SEQUENCE</scope>
    <source>
        <strain evidence="6">G21619-S1</strain>
    </source>
</reference>
<dbReference type="PANTHER" id="PTHR35371:SF1">
    <property type="entry name" value="BLR7753 PROTEIN"/>
    <property type="match status" value="1"/>
</dbReference>
<evidence type="ECO:0000313" key="7">
    <source>
        <dbReference type="Proteomes" id="UP001068379"/>
    </source>
</evidence>
<comment type="subcellular location">
    <subcellularLocation>
        <location evidence="1">Membrane</location>
    </subcellularLocation>
</comment>
<keyword evidence="4 5" id="KW-0472">Membrane</keyword>
<accession>A0ABT4M639</accession>
<comment type="caution">
    <text evidence="6">The sequence shown here is derived from an EMBL/GenBank/DDBJ whole genome shotgun (WGS) entry which is preliminary data.</text>
</comment>
<keyword evidence="7" id="KW-1185">Reference proteome</keyword>